<dbReference type="EMBL" id="CAJGYO010000008">
    <property type="protein sequence ID" value="CAD6250858.1"/>
    <property type="molecule type" value="Genomic_DNA"/>
</dbReference>
<proteinExistence type="predicted"/>
<dbReference type="OrthoDB" id="1711136at2759"/>
<evidence type="ECO:0000256" key="2">
    <source>
        <dbReference type="ARBA" id="ARBA00022771"/>
    </source>
</evidence>
<dbReference type="PANTHER" id="PTHR42647">
    <property type="entry name" value="SBP (S-RIBONUCLEASE BINDING PROTEIN) FAMILY PROTEIN"/>
    <property type="match status" value="1"/>
</dbReference>
<keyword evidence="3" id="KW-0862">Zinc</keyword>
<dbReference type="PROSITE" id="PS51257">
    <property type="entry name" value="PROKAR_LIPOPROTEIN"/>
    <property type="match status" value="1"/>
</dbReference>
<feature type="coiled-coil region" evidence="4">
    <location>
        <begin position="44"/>
        <end position="71"/>
    </location>
</feature>
<dbReference type="FunFam" id="3.30.40.10:FF:000239">
    <property type="entry name" value="probable BOI-related E3 ubiquitin-protein ligase 2"/>
    <property type="match status" value="1"/>
</dbReference>
<protein>
    <recommendedName>
        <fullName evidence="7">RING-type domain-containing protein</fullName>
    </recommendedName>
</protein>
<dbReference type="AlphaFoldDB" id="A0A811Q4L2"/>
<dbReference type="GO" id="GO:0008270">
    <property type="term" value="F:zinc ion binding"/>
    <property type="evidence" value="ECO:0007669"/>
    <property type="project" value="UniProtKB-KW"/>
</dbReference>
<dbReference type="Pfam" id="PF13920">
    <property type="entry name" value="zf-C3HC4_3"/>
    <property type="match status" value="1"/>
</dbReference>
<keyword evidence="6" id="KW-1185">Reference proteome</keyword>
<reference evidence="5" key="1">
    <citation type="submission" date="2020-10" db="EMBL/GenBank/DDBJ databases">
        <authorList>
            <person name="Han B."/>
            <person name="Lu T."/>
            <person name="Zhao Q."/>
            <person name="Huang X."/>
            <person name="Zhao Y."/>
        </authorList>
    </citation>
    <scope>NUCLEOTIDE SEQUENCE</scope>
</reference>
<evidence type="ECO:0000313" key="6">
    <source>
        <dbReference type="Proteomes" id="UP000604825"/>
    </source>
</evidence>
<dbReference type="GO" id="GO:0004842">
    <property type="term" value="F:ubiquitin-protein transferase activity"/>
    <property type="evidence" value="ECO:0007669"/>
    <property type="project" value="TreeGrafter"/>
</dbReference>
<accession>A0A811Q4L2</accession>
<evidence type="ECO:0000256" key="3">
    <source>
        <dbReference type="ARBA" id="ARBA00022833"/>
    </source>
</evidence>
<evidence type="ECO:0000256" key="4">
    <source>
        <dbReference type="SAM" id="Coils"/>
    </source>
</evidence>
<keyword evidence="1" id="KW-0479">Metal-binding</keyword>
<gene>
    <name evidence="5" type="ORF">NCGR_LOCUS34628</name>
</gene>
<keyword evidence="4" id="KW-0175">Coiled coil</keyword>
<dbReference type="PIRSF" id="PIRSF036836">
    <property type="entry name" value="RNase_bind_SBP1"/>
    <property type="match status" value="1"/>
</dbReference>
<dbReference type="Proteomes" id="UP000604825">
    <property type="component" value="Unassembled WGS sequence"/>
</dbReference>
<dbReference type="Gene3D" id="3.30.40.10">
    <property type="entry name" value="Zinc/RING finger domain, C3HC4 (zinc finger)"/>
    <property type="match status" value="1"/>
</dbReference>
<comment type="caution">
    <text evidence="5">The sequence shown here is derived from an EMBL/GenBank/DDBJ whole genome shotgun (WGS) entry which is preliminary data.</text>
</comment>
<name>A0A811Q4L2_9POAL</name>
<organism evidence="5 6">
    <name type="scientific">Miscanthus lutarioriparius</name>
    <dbReference type="NCBI Taxonomy" id="422564"/>
    <lineage>
        <taxon>Eukaryota</taxon>
        <taxon>Viridiplantae</taxon>
        <taxon>Streptophyta</taxon>
        <taxon>Embryophyta</taxon>
        <taxon>Tracheophyta</taxon>
        <taxon>Spermatophyta</taxon>
        <taxon>Magnoliopsida</taxon>
        <taxon>Liliopsida</taxon>
        <taxon>Poales</taxon>
        <taxon>Poaceae</taxon>
        <taxon>PACMAD clade</taxon>
        <taxon>Panicoideae</taxon>
        <taxon>Andropogonodae</taxon>
        <taxon>Andropogoneae</taxon>
        <taxon>Saccharinae</taxon>
        <taxon>Miscanthus</taxon>
    </lineage>
</organism>
<evidence type="ECO:0000256" key="1">
    <source>
        <dbReference type="ARBA" id="ARBA00022723"/>
    </source>
</evidence>
<sequence>MDLQGQRALLAPMPVSQALSGCGRCSRTRGAVLSAVERAAARRLRAAEAGLERALARNAELDLRLRQTEAEGQAWQDMARSHEGVAAGLRAALDNLMQSPRAGAEGDAEDAQSCCFEWKQEQEQGEDAEASGGGRTRACRWCGGAEACVLLLPCRHLCLCRGCEAGVQACPVCTATKNASLHVLLH</sequence>
<evidence type="ECO:0008006" key="7">
    <source>
        <dbReference type="Google" id="ProtNLM"/>
    </source>
</evidence>
<dbReference type="InterPro" id="IPR013083">
    <property type="entry name" value="Znf_RING/FYVE/PHD"/>
</dbReference>
<keyword evidence="2" id="KW-0863">Zinc-finger</keyword>
<dbReference type="CDD" id="cd16649">
    <property type="entry name" value="mRING-HC-C3HC5_CGRF1-like"/>
    <property type="match status" value="1"/>
</dbReference>
<dbReference type="PANTHER" id="PTHR42647:SF66">
    <property type="entry name" value="BOI-RELATED E3 UBIQUITIN-PROTEIN LIGASE 2-RELATED"/>
    <property type="match status" value="1"/>
</dbReference>
<evidence type="ECO:0000313" key="5">
    <source>
        <dbReference type="EMBL" id="CAD6250858.1"/>
    </source>
</evidence>